<evidence type="ECO:0000256" key="11">
    <source>
        <dbReference type="ARBA" id="ARBA00025034"/>
    </source>
</evidence>
<dbReference type="RefSeq" id="WP_156738794.1">
    <property type="nucleotide sequence ID" value="NZ_CACRYJ010000004.1"/>
</dbReference>
<comment type="subunit">
    <text evidence="12">Interacts with the Sec translocase complex via SecD. Specifically interacts with transmembrane segments of nascent integral membrane proteins during membrane integration.</text>
</comment>
<proteinExistence type="inferred from homology"/>
<name>A0A7M4DDM2_9MICO</name>
<keyword evidence="5" id="KW-1003">Cell membrane</keyword>
<evidence type="ECO:0000256" key="1">
    <source>
        <dbReference type="ARBA" id="ARBA00004651"/>
    </source>
</evidence>
<evidence type="ECO:0000256" key="8">
    <source>
        <dbReference type="ARBA" id="ARBA00022989"/>
    </source>
</evidence>
<evidence type="ECO:0000256" key="10">
    <source>
        <dbReference type="ARBA" id="ARBA00023186"/>
    </source>
</evidence>
<comment type="function">
    <text evidence="11">Required for the insertion and/or proper folding and/or complex formation of integral membrane proteins into the membrane. Involved in integration of membrane proteins that insert both dependently and independently of the Sec translocase complex, as well as at least some lipoproteins. Aids folding of multispanning membrane proteins.</text>
</comment>
<evidence type="ECO:0000313" key="20">
    <source>
        <dbReference type="Proteomes" id="UP000419743"/>
    </source>
</evidence>
<evidence type="ECO:0000256" key="17">
    <source>
        <dbReference type="SAM" id="Phobius"/>
    </source>
</evidence>
<dbReference type="InterPro" id="IPR028055">
    <property type="entry name" value="YidC/Oxa/ALB_C"/>
</dbReference>
<feature type="transmembrane region" description="Helical" evidence="17">
    <location>
        <begin position="30"/>
        <end position="56"/>
    </location>
</feature>
<feature type="transmembrane region" description="Helical" evidence="17">
    <location>
        <begin position="210"/>
        <end position="232"/>
    </location>
</feature>
<evidence type="ECO:0000256" key="9">
    <source>
        <dbReference type="ARBA" id="ARBA00023136"/>
    </source>
</evidence>
<keyword evidence="9 17" id="KW-0472">Membrane</keyword>
<dbReference type="Pfam" id="PF02096">
    <property type="entry name" value="60KD_IMP"/>
    <property type="match status" value="1"/>
</dbReference>
<dbReference type="InterPro" id="IPR001708">
    <property type="entry name" value="YidC/ALB3/OXA1/COX18"/>
</dbReference>
<keyword evidence="6 16" id="KW-0812">Transmembrane</keyword>
<dbReference type="PANTHER" id="PTHR12428">
    <property type="entry name" value="OXA1"/>
    <property type="match status" value="1"/>
</dbReference>
<keyword evidence="4" id="KW-0813">Transport</keyword>
<comment type="subcellular location">
    <subcellularLocation>
        <location evidence="1">Cell membrane</location>
        <topology evidence="1">Multi-pass membrane protein</topology>
    </subcellularLocation>
    <subcellularLocation>
        <location evidence="16">Membrane</location>
        <topology evidence="16">Multi-pass membrane protein</topology>
    </subcellularLocation>
</comment>
<keyword evidence="20" id="KW-1185">Reference proteome</keyword>
<evidence type="ECO:0000256" key="13">
    <source>
        <dbReference type="ARBA" id="ARBA00031538"/>
    </source>
</evidence>
<evidence type="ECO:0000256" key="16">
    <source>
        <dbReference type="RuleBase" id="RU003945"/>
    </source>
</evidence>
<accession>A0A7M4DDM2</accession>
<evidence type="ECO:0000256" key="14">
    <source>
        <dbReference type="ARBA" id="ARBA00033245"/>
    </source>
</evidence>
<dbReference type="GO" id="GO:0032977">
    <property type="term" value="F:membrane insertase activity"/>
    <property type="evidence" value="ECO:0007669"/>
    <property type="project" value="InterPro"/>
</dbReference>
<evidence type="ECO:0000256" key="12">
    <source>
        <dbReference type="ARBA" id="ARBA00026028"/>
    </source>
</evidence>
<dbReference type="AlphaFoldDB" id="A0A7M4DDM2"/>
<evidence type="ECO:0000256" key="2">
    <source>
        <dbReference type="ARBA" id="ARBA00010527"/>
    </source>
</evidence>
<evidence type="ECO:0000256" key="7">
    <source>
        <dbReference type="ARBA" id="ARBA00022927"/>
    </source>
</evidence>
<evidence type="ECO:0000256" key="3">
    <source>
        <dbReference type="ARBA" id="ARBA00015325"/>
    </source>
</evidence>
<dbReference type="NCBIfam" id="TIGR03592">
    <property type="entry name" value="yidC_oxa1_cterm"/>
    <property type="match status" value="1"/>
</dbReference>
<dbReference type="PANTHER" id="PTHR12428:SF65">
    <property type="entry name" value="CYTOCHROME C OXIDASE ASSEMBLY PROTEIN COX18, MITOCHONDRIAL"/>
    <property type="match status" value="1"/>
</dbReference>
<gene>
    <name evidence="19" type="primary">misCB</name>
    <name evidence="19" type="ORF">HALOF300_00211</name>
</gene>
<feature type="domain" description="Membrane insertase YidC/Oxa/ALB C-terminal" evidence="18">
    <location>
        <begin position="37"/>
        <end position="245"/>
    </location>
</feature>
<organism evidence="19 20">
    <name type="scientific">Occultella aeris</name>
    <dbReference type="NCBI Taxonomy" id="2761496"/>
    <lineage>
        <taxon>Bacteria</taxon>
        <taxon>Bacillati</taxon>
        <taxon>Actinomycetota</taxon>
        <taxon>Actinomycetes</taxon>
        <taxon>Micrococcales</taxon>
        <taxon>Ruaniaceae</taxon>
        <taxon>Occultella</taxon>
    </lineage>
</organism>
<evidence type="ECO:0000313" key="19">
    <source>
        <dbReference type="EMBL" id="VZO34941.1"/>
    </source>
</evidence>
<keyword evidence="10" id="KW-0143">Chaperone</keyword>
<evidence type="ECO:0000256" key="5">
    <source>
        <dbReference type="ARBA" id="ARBA00022475"/>
    </source>
</evidence>
<comment type="caution">
    <text evidence="19">The sequence shown here is derived from an EMBL/GenBank/DDBJ whole genome shotgun (WGS) entry which is preliminary data.</text>
</comment>
<dbReference type="InterPro" id="IPR047196">
    <property type="entry name" value="YidC_ALB_C"/>
</dbReference>
<evidence type="ECO:0000256" key="4">
    <source>
        <dbReference type="ARBA" id="ARBA00022448"/>
    </source>
</evidence>
<reference evidence="19 20" key="1">
    <citation type="submission" date="2019-11" db="EMBL/GenBank/DDBJ databases">
        <authorList>
            <person name="Criscuolo A."/>
        </authorList>
    </citation>
    <scope>NUCLEOTIDE SEQUENCE [LARGE SCALE GENOMIC DNA]</scope>
    <source>
        <strain evidence="19">CIP111667</strain>
    </source>
</reference>
<feature type="transmembrane region" description="Helical" evidence="17">
    <location>
        <begin position="108"/>
        <end position="128"/>
    </location>
</feature>
<dbReference type="GO" id="GO:0051205">
    <property type="term" value="P:protein insertion into membrane"/>
    <property type="evidence" value="ECO:0007669"/>
    <property type="project" value="TreeGrafter"/>
</dbReference>
<sequence length="265" mass="28342">MNLYEFAPIRALISVANSVVTTLTDLLEPIAAGSAAALAIVVFTLLVRAVLIPVGVSQARAERTRRRIAPKLAELQKRYKKQPEVLQRKMIELYREEKSSPFAGFGPVLLQMPVLLAVYGLFITPTIGGEPNHLLENELLGNPLGTSLISAIGAGTTSPLTWLLYAVIIVVIVAAAQTSRRLLMPPPVPAAAERAPGVPDLSGLTRILGFLPFLTAVFATFVPLAAALYLMVTTTWTLVERVVLRRLLNPPAPAAATGEVQPNAG</sequence>
<dbReference type="CDD" id="cd20070">
    <property type="entry name" value="5TM_YidC_Alb3"/>
    <property type="match status" value="1"/>
</dbReference>
<feature type="transmembrane region" description="Helical" evidence="17">
    <location>
        <begin position="148"/>
        <end position="176"/>
    </location>
</feature>
<dbReference type="Proteomes" id="UP000419743">
    <property type="component" value="Unassembled WGS sequence"/>
</dbReference>
<comment type="similarity">
    <text evidence="2">Belongs to the OXA1/ALB3/YidC family. Type 1 subfamily.</text>
</comment>
<keyword evidence="7" id="KW-0653">Protein transport</keyword>
<protein>
    <recommendedName>
        <fullName evidence="3">Membrane protein insertase YidC</fullName>
    </recommendedName>
    <alternativeName>
        <fullName evidence="15">Foldase YidC</fullName>
    </alternativeName>
    <alternativeName>
        <fullName evidence="14">Membrane integrase YidC</fullName>
    </alternativeName>
    <alternativeName>
        <fullName evidence="13">Membrane protein YidC</fullName>
    </alternativeName>
</protein>
<evidence type="ECO:0000256" key="15">
    <source>
        <dbReference type="ARBA" id="ARBA00033342"/>
    </source>
</evidence>
<dbReference type="GO" id="GO:0005886">
    <property type="term" value="C:plasma membrane"/>
    <property type="evidence" value="ECO:0007669"/>
    <property type="project" value="UniProtKB-SubCell"/>
</dbReference>
<dbReference type="GO" id="GO:0015031">
    <property type="term" value="P:protein transport"/>
    <property type="evidence" value="ECO:0007669"/>
    <property type="project" value="UniProtKB-KW"/>
</dbReference>
<evidence type="ECO:0000259" key="18">
    <source>
        <dbReference type="Pfam" id="PF02096"/>
    </source>
</evidence>
<dbReference type="EMBL" id="CACRYJ010000004">
    <property type="protein sequence ID" value="VZO34941.1"/>
    <property type="molecule type" value="Genomic_DNA"/>
</dbReference>
<evidence type="ECO:0000256" key="6">
    <source>
        <dbReference type="ARBA" id="ARBA00022692"/>
    </source>
</evidence>
<keyword evidence="8 17" id="KW-1133">Transmembrane helix</keyword>